<feature type="transmembrane region" description="Helical" evidence="5">
    <location>
        <begin position="122"/>
        <end position="143"/>
    </location>
</feature>
<protein>
    <recommendedName>
        <fullName evidence="6">Amino acid transporter transmembrane domain-containing protein</fullName>
    </recommendedName>
</protein>
<proteinExistence type="predicted"/>
<sequence>MANTGIVLFTILLIAVAILSLYSVHLLLMTAKEGGSLIYEKLGEKAFGWPGKMAAFGSIIMQNIGAMSSYLFIVKYELPEVIRAFLRLEENSGEWYLNGNYLVVFVSIGIILPLSLLKNLGYLGYTSGFSLSCMVFFVAVLIYKKTQLPCPLPFFYEHSSNLSVNGSDISGLYALRHNTTLMDFSRADITPAVTSSRDAHHSTGVHFKPHPDEEEMCRPKYFIFNSQTAYTVPILAFAFVCHPEVLPIYSELKDRSRRKMQTVSNLSIFAMLIMYMLSALFGYLTFYEKVEAELLHTFIKVYKFDTMLLLVRLAVLTAVTLTVPIVLFPIRSSITTLLFSGRDFSWTRHLLIAALILAFNNMLVIFVPTIRDIFGFIGASAATMLIFILPAAFYLRLVKSLPFSSWQKIAASIFLVVGVIFMIGSLLLITLDWIHNPPGSGHSH</sequence>
<feature type="domain" description="Amino acid transporter transmembrane" evidence="6">
    <location>
        <begin position="1"/>
        <end position="144"/>
    </location>
</feature>
<keyword evidence="3 5" id="KW-1133">Transmembrane helix</keyword>
<comment type="subcellular location">
    <subcellularLocation>
        <location evidence="1">Membrane</location>
        <topology evidence="1">Multi-pass membrane protein</topology>
    </subcellularLocation>
</comment>
<feature type="transmembrane region" description="Helical" evidence="5">
    <location>
        <begin position="263"/>
        <end position="286"/>
    </location>
</feature>
<keyword evidence="4 5" id="KW-0472">Membrane</keyword>
<name>A0ABV1A5D6_9TELE</name>
<keyword evidence="8" id="KW-1185">Reference proteome</keyword>
<evidence type="ECO:0000256" key="4">
    <source>
        <dbReference type="ARBA" id="ARBA00023136"/>
    </source>
</evidence>
<comment type="caution">
    <text evidence="7">The sequence shown here is derived from an EMBL/GenBank/DDBJ whole genome shotgun (WGS) entry which is preliminary data.</text>
</comment>
<evidence type="ECO:0000256" key="5">
    <source>
        <dbReference type="SAM" id="Phobius"/>
    </source>
</evidence>
<feature type="domain" description="Amino acid transporter transmembrane" evidence="6">
    <location>
        <begin position="220"/>
        <end position="426"/>
    </location>
</feature>
<feature type="transmembrane region" description="Helical" evidence="5">
    <location>
        <begin position="53"/>
        <end position="74"/>
    </location>
</feature>
<dbReference type="PANTHER" id="PTHR22950:SF222">
    <property type="entry name" value="SODIUM-COUPLED NEUTRAL AMINO ACID TRANSPORTER 4"/>
    <property type="match status" value="1"/>
</dbReference>
<dbReference type="Pfam" id="PF01490">
    <property type="entry name" value="Aa_trans"/>
    <property type="match status" value="2"/>
</dbReference>
<dbReference type="InterPro" id="IPR013057">
    <property type="entry name" value="AA_transpt_TM"/>
</dbReference>
<evidence type="ECO:0000259" key="6">
    <source>
        <dbReference type="Pfam" id="PF01490"/>
    </source>
</evidence>
<feature type="transmembrane region" description="Helical" evidence="5">
    <location>
        <begin position="7"/>
        <end position="28"/>
    </location>
</feature>
<evidence type="ECO:0000256" key="1">
    <source>
        <dbReference type="ARBA" id="ARBA00004141"/>
    </source>
</evidence>
<feature type="transmembrane region" description="Helical" evidence="5">
    <location>
        <begin position="373"/>
        <end position="397"/>
    </location>
</feature>
<evidence type="ECO:0000256" key="2">
    <source>
        <dbReference type="ARBA" id="ARBA00022692"/>
    </source>
</evidence>
<dbReference type="Proteomes" id="UP001469553">
    <property type="component" value="Unassembled WGS sequence"/>
</dbReference>
<feature type="transmembrane region" description="Helical" evidence="5">
    <location>
        <begin position="95"/>
        <end position="116"/>
    </location>
</feature>
<organism evidence="7 8">
    <name type="scientific">Ameca splendens</name>
    <dbReference type="NCBI Taxonomy" id="208324"/>
    <lineage>
        <taxon>Eukaryota</taxon>
        <taxon>Metazoa</taxon>
        <taxon>Chordata</taxon>
        <taxon>Craniata</taxon>
        <taxon>Vertebrata</taxon>
        <taxon>Euteleostomi</taxon>
        <taxon>Actinopterygii</taxon>
        <taxon>Neopterygii</taxon>
        <taxon>Teleostei</taxon>
        <taxon>Neoteleostei</taxon>
        <taxon>Acanthomorphata</taxon>
        <taxon>Ovalentaria</taxon>
        <taxon>Atherinomorphae</taxon>
        <taxon>Cyprinodontiformes</taxon>
        <taxon>Goodeidae</taxon>
        <taxon>Ameca</taxon>
    </lineage>
</organism>
<evidence type="ECO:0000313" key="8">
    <source>
        <dbReference type="Proteomes" id="UP001469553"/>
    </source>
</evidence>
<accession>A0ABV1A5D6</accession>
<feature type="transmembrane region" description="Helical" evidence="5">
    <location>
        <begin position="349"/>
        <end position="367"/>
    </location>
</feature>
<dbReference type="EMBL" id="JAHRIP010084713">
    <property type="protein sequence ID" value="MEQ2313446.1"/>
    <property type="molecule type" value="Genomic_DNA"/>
</dbReference>
<feature type="transmembrane region" description="Helical" evidence="5">
    <location>
        <begin position="409"/>
        <end position="434"/>
    </location>
</feature>
<keyword evidence="2 5" id="KW-0812">Transmembrane</keyword>
<reference evidence="7 8" key="1">
    <citation type="submission" date="2021-06" db="EMBL/GenBank/DDBJ databases">
        <authorList>
            <person name="Palmer J.M."/>
        </authorList>
    </citation>
    <scope>NUCLEOTIDE SEQUENCE [LARGE SCALE GENOMIC DNA]</scope>
    <source>
        <strain evidence="7 8">AS_MEX2019</strain>
        <tissue evidence="7">Muscle</tissue>
    </source>
</reference>
<dbReference type="PANTHER" id="PTHR22950">
    <property type="entry name" value="AMINO ACID TRANSPORTER"/>
    <property type="match status" value="1"/>
</dbReference>
<evidence type="ECO:0000256" key="3">
    <source>
        <dbReference type="ARBA" id="ARBA00022989"/>
    </source>
</evidence>
<feature type="transmembrane region" description="Helical" evidence="5">
    <location>
        <begin position="306"/>
        <end position="328"/>
    </location>
</feature>
<gene>
    <name evidence="7" type="ORF">AMECASPLE_002092</name>
</gene>
<evidence type="ECO:0000313" key="7">
    <source>
        <dbReference type="EMBL" id="MEQ2313446.1"/>
    </source>
</evidence>